<comment type="caution">
    <text evidence="1">The sequence shown here is derived from an EMBL/GenBank/DDBJ whole genome shotgun (WGS) entry which is preliminary data.</text>
</comment>
<reference evidence="1" key="1">
    <citation type="journal article" date="2015" name="Nature">
        <title>Complex archaea that bridge the gap between prokaryotes and eukaryotes.</title>
        <authorList>
            <person name="Spang A."/>
            <person name="Saw J.H."/>
            <person name="Jorgensen S.L."/>
            <person name="Zaremba-Niedzwiedzka K."/>
            <person name="Martijn J."/>
            <person name="Lind A.E."/>
            <person name="van Eijk R."/>
            <person name="Schleper C."/>
            <person name="Guy L."/>
            <person name="Ettema T.J."/>
        </authorList>
    </citation>
    <scope>NUCLEOTIDE SEQUENCE</scope>
</reference>
<gene>
    <name evidence="1" type="ORF">LCGC14_2421510</name>
</gene>
<proteinExistence type="predicted"/>
<accession>A0A0F9BPJ8</accession>
<sequence>MSMKSYGIGYNILDWYRVLCVILGYI</sequence>
<organism evidence="1">
    <name type="scientific">marine sediment metagenome</name>
    <dbReference type="NCBI Taxonomy" id="412755"/>
    <lineage>
        <taxon>unclassified sequences</taxon>
        <taxon>metagenomes</taxon>
        <taxon>ecological metagenomes</taxon>
    </lineage>
</organism>
<evidence type="ECO:0000313" key="1">
    <source>
        <dbReference type="EMBL" id="KKL23824.1"/>
    </source>
</evidence>
<protein>
    <submittedName>
        <fullName evidence="1">Uncharacterized protein</fullName>
    </submittedName>
</protein>
<feature type="non-terminal residue" evidence="1">
    <location>
        <position position="26"/>
    </location>
</feature>
<dbReference type="EMBL" id="LAZR01036828">
    <property type="protein sequence ID" value="KKL23824.1"/>
    <property type="molecule type" value="Genomic_DNA"/>
</dbReference>
<dbReference type="AlphaFoldDB" id="A0A0F9BPJ8"/>
<name>A0A0F9BPJ8_9ZZZZ</name>